<feature type="transmembrane region" description="Helical" evidence="1">
    <location>
        <begin position="123"/>
        <end position="146"/>
    </location>
</feature>
<name>A0A5B2TJR3_9PROT</name>
<evidence type="ECO:0000256" key="1">
    <source>
        <dbReference type="SAM" id="Phobius"/>
    </source>
</evidence>
<feature type="transmembrane region" description="Helical" evidence="1">
    <location>
        <begin position="85"/>
        <end position="103"/>
    </location>
</feature>
<dbReference type="AlphaFoldDB" id="A0A5B2TJR3"/>
<feature type="transmembrane region" description="Helical" evidence="1">
    <location>
        <begin position="153"/>
        <end position="173"/>
    </location>
</feature>
<sequence>MPRLSAQGVFRAHCWVIALATLGHVLSRIMAEAKGRESSITKVLNFAAESSIPTVVSVAGLLAAALAAWLIAADAREKGERLWRSWALVLAMILFLALDEGAALHDRMAFPMQSLMDLGGIFYIGWVVPYIGLVVVSGALLVPLVLKLPRRTLLRLVVAGTLFIGCALGLELVESALIHQSAGEGVPLQDADIEALVQTPMLTFLMTLEELGEMLAVALALRALLLHLTVDRAVTALELTPAIAPARRLAPASAAQAFGARGGATPPQA</sequence>
<reference evidence="2 3" key="1">
    <citation type="journal article" date="2015" name="Int. J. Syst. Evol. Microbiol.">
        <title>Roseomonas oryzae sp. nov., isolated from paddy rhizosphere soil.</title>
        <authorList>
            <person name="Ramaprasad E.V."/>
            <person name="Sasikala Ch."/>
            <person name="Ramana Ch.V."/>
        </authorList>
    </citation>
    <scope>NUCLEOTIDE SEQUENCE [LARGE SCALE GENOMIC DNA]</scope>
    <source>
        <strain evidence="2 3">KCTC 42542</strain>
    </source>
</reference>
<comment type="caution">
    <text evidence="2">The sequence shown here is derived from an EMBL/GenBank/DDBJ whole genome shotgun (WGS) entry which is preliminary data.</text>
</comment>
<keyword evidence="1" id="KW-0472">Membrane</keyword>
<evidence type="ECO:0000313" key="3">
    <source>
        <dbReference type="Proteomes" id="UP000322110"/>
    </source>
</evidence>
<feature type="transmembrane region" description="Helical" evidence="1">
    <location>
        <begin position="12"/>
        <end position="31"/>
    </location>
</feature>
<keyword evidence="1" id="KW-1133">Transmembrane helix</keyword>
<dbReference type="RefSeq" id="WP_149810676.1">
    <property type="nucleotide sequence ID" value="NZ_VUKA01000001.1"/>
</dbReference>
<evidence type="ECO:0000313" key="2">
    <source>
        <dbReference type="EMBL" id="KAA2214721.1"/>
    </source>
</evidence>
<gene>
    <name evidence="2" type="ORF">F0Q34_03220</name>
</gene>
<keyword evidence="1" id="KW-0812">Transmembrane</keyword>
<proteinExistence type="predicted"/>
<dbReference type="Proteomes" id="UP000322110">
    <property type="component" value="Unassembled WGS sequence"/>
</dbReference>
<dbReference type="OrthoDB" id="7269948at2"/>
<keyword evidence="3" id="KW-1185">Reference proteome</keyword>
<dbReference type="EMBL" id="VUKA01000001">
    <property type="protein sequence ID" value="KAA2214721.1"/>
    <property type="molecule type" value="Genomic_DNA"/>
</dbReference>
<organism evidence="2 3">
    <name type="scientific">Teichococcus oryzae</name>
    <dbReference type="NCBI Taxonomy" id="1608942"/>
    <lineage>
        <taxon>Bacteria</taxon>
        <taxon>Pseudomonadati</taxon>
        <taxon>Pseudomonadota</taxon>
        <taxon>Alphaproteobacteria</taxon>
        <taxon>Acetobacterales</taxon>
        <taxon>Roseomonadaceae</taxon>
        <taxon>Roseomonas</taxon>
    </lineage>
</organism>
<accession>A0A5B2TJR3</accession>
<protein>
    <submittedName>
        <fullName evidence="2">Uncharacterized protein</fullName>
    </submittedName>
</protein>
<feature type="transmembrane region" description="Helical" evidence="1">
    <location>
        <begin position="51"/>
        <end position="73"/>
    </location>
</feature>